<dbReference type="Proteomes" id="UP000789375">
    <property type="component" value="Unassembled WGS sequence"/>
</dbReference>
<sequence>MQDEGRKEDDRHHLSMEPFKMEINCPTANLDRYMNTIKDTIASFKPIVYPEIVSNNS</sequence>
<protein>
    <submittedName>
        <fullName evidence="1">10033_t:CDS:1</fullName>
    </submittedName>
</protein>
<accession>A0A9N8UY84</accession>
<name>A0A9N8UY84_FUNMO</name>
<organism evidence="1 2">
    <name type="scientific">Funneliformis mosseae</name>
    <name type="common">Endomycorrhizal fungus</name>
    <name type="synonym">Glomus mosseae</name>
    <dbReference type="NCBI Taxonomy" id="27381"/>
    <lineage>
        <taxon>Eukaryota</taxon>
        <taxon>Fungi</taxon>
        <taxon>Fungi incertae sedis</taxon>
        <taxon>Mucoromycota</taxon>
        <taxon>Glomeromycotina</taxon>
        <taxon>Glomeromycetes</taxon>
        <taxon>Glomerales</taxon>
        <taxon>Glomeraceae</taxon>
        <taxon>Funneliformis</taxon>
    </lineage>
</organism>
<dbReference type="EMBL" id="CAJVPP010000003">
    <property type="protein sequence ID" value="CAG8434103.1"/>
    <property type="molecule type" value="Genomic_DNA"/>
</dbReference>
<gene>
    <name evidence="1" type="ORF">FMOSSE_LOCUS29</name>
</gene>
<dbReference type="AlphaFoldDB" id="A0A9N8UY84"/>
<keyword evidence="2" id="KW-1185">Reference proteome</keyword>
<evidence type="ECO:0000313" key="1">
    <source>
        <dbReference type="EMBL" id="CAG8434103.1"/>
    </source>
</evidence>
<reference evidence="1" key="1">
    <citation type="submission" date="2021-06" db="EMBL/GenBank/DDBJ databases">
        <authorList>
            <person name="Kallberg Y."/>
            <person name="Tangrot J."/>
            <person name="Rosling A."/>
        </authorList>
    </citation>
    <scope>NUCLEOTIDE SEQUENCE</scope>
    <source>
        <strain evidence="1">87-6 pot B 2015</strain>
    </source>
</reference>
<proteinExistence type="predicted"/>
<comment type="caution">
    <text evidence="1">The sequence shown here is derived from an EMBL/GenBank/DDBJ whole genome shotgun (WGS) entry which is preliminary data.</text>
</comment>
<evidence type="ECO:0000313" key="2">
    <source>
        <dbReference type="Proteomes" id="UP000789375"/>
    </source>
</evidence>